<evidence type="ECO:0000313" key="3">
    <source>
        <dbReference type="EMBL" id="TGN99904.1"/>
    </source>
</evidence>
<dbReference type="PANTHER" id="PTHR32305">
    <property type="match status" value="1"/>
</dbReference>
<accession>A0A4E0RLN1</accession>
<dbReference type="NCBIfam" id="TIGR03696">
    <property type="entry name" value="Rhs_assc_core"/>
    <property type="match status" value="1"/>
</dbReference>
<protein>
    <recommendedName>
        <fullName evidence="2">Teneurin-like YD-shell domain-containing protein</fullName>
    </recommendedName>
</protein>
<dbReference type="Pfam" id="PF25023">
    <property type="entry name" value="TEN_YD-shell"/>
    <property type="match status" value="1"/>
</dbReference>
<evidence type="ECO:0000313" key="4">
    <source>
        <dbReference type="Proteomes" id="UP000030428"/>
    </source>
</evidence>
<comment type="caution">
    <text evidence="3">The sequence shown here is derived from an EMBL/GenBank/DDBJ whole genome shotgun (WGS) entry which is preliminary data.</text>
</comment>
<proteinExistence type="predicted"/>
<dbReference type="InterPro" id="IPR050708">
    <property type="entry name" value="T6SS_VgrG/RHS"/>
</dbReference>
<dbReference type="Gene3D" id="2.180.10.10">
    <property type="entry name" value="RHS repeat-associated core"/>
    <property type="match status" value="1"/>
</dbReference>
<feature type="domain" description="Teneurin-like YD-shell" evidence="2">
    <location>
        <begin position="11"/>
        <end position="222"/>
    </location>
</feature>
<dbReference type="AlphaFoldDB" id="A0A4E0RLN1"/>
<sequence length="449" mass="50306">MGAMSPVLDDESFVYDLLGNRLNGGATFDKNNALLSVDEAVFEYDLNGNLVRKSVGSEVRFFVYDVGDRLIRVEDGSGGVVAEYFYDPFGRRLFKEVEGVRTYFVYSDEGLVGEFDEGGVELRGYGFRPNSTWTTNPLFLKVGGEYFWFLNDHLGTPQKIVDEQGGVVWEAVYESFGKARVDLEIVESHLRFAGQYFDLETGLYYNWHRFYDPEMGRYFRVDPVWGVNLYGYANGNPVIGIDPTGEWVQIPVGIGLWITFDIILPSFQKAPPFDSGVTVPAGFPLDVFVMKSAICRSVEKNTAKSLWESRPPGIQVRQYGDWWVKRTDPNSNQFLQWWGRLSMKAQADGLKKLGDIGAQYQWRNGKLFVRDVGETLPDGFRLLNPKSRQAYFEGSRRLGTYLNDIQPRNIGKNGLIFDPALDALTKAVGLGGLGAGLGGGLCVQFCGGE</sequence>
<dbReference type="InterPro" id="IPR022385">
    <property type="entry name" value="Rhs_assc_core"/>
</dbReference>
<evidence type="ECO:0000259" key="2">
    <source>
        <dbReference type="Pfam" id="PF25023"/>
    </source>
</evidence>
<evidence type="ECO:0000256" key="1">
    <source>
        <dbReference type="ARBA" id="ARBA00022737"/>
    </source>
</evidence>
<organism evidence="3 4">
    <name type="scientific">Candidatus Thiomargarita nelsonii</name>
    <dbReference type="NCBI Taxonomy" id="1003181"/>
    <lineage>
        <taxon>Bacteria</taxon>
        <taxon>Pseudomonadati</taxon>
        <taxon>Pseudomonadota</taxon>
        <taxon>Gammaproteobacteria</taxon>
        <taxon>Thiotrichales</taxon>
        <taxon>Thiotrichaceae</taxon>
        <taxon>Thiomargarita</taxon>
    </lineage>
</organism>
<reference evidence="3 4" key="1">
    <citation type="journal article" date="2016" name="Front. Microbiol.">
        <title>Single-Cell (Meta-)Genomics of a Dimorphic Candidatus Thiomargarita nelsonii Reveals Genomic Plasticity.</title>
        <authorList>
            <person name="Flood B.E."/>
            <person name="Fliss P."/>
            <person name="Jones D.S."/>
            <person name="Dick G.J."/>
            <person name="Jain S."/>
            <person name="Kaster A.K."/>
            <person name="Winkel M."/>
            <person name="Mussmann M."/>
            <person name="Bailey J."/>
        </authorList>
    </citation>
    <scope>NUCLEOTIDE SEQUENCE [LARGE SCALE GENOMIC DNA]</scope>
    <source>
        <strain evidence="3">Hydrate Ridge</strain>
    </source>
</reference>
<dbReference type="EMBL" id="JSZA02000269">
    <property type="protein sequence ID" value="TGN99904.1"/>
    <property type="molecule type" value="Genomic_DNA"/>
</dbReference>
<gene>
    <name evidence="3" type="ORF">PN36_32025</name>
</gene>
<keyword evidence="4" id="KW-1185">Reference proteome</keyword>
<dbReference type="InterPro" id="IPR056823">
    <property type="entry name" value="TEN-like_YD-shell"/>
</dbReference>
<dbReference type="Proteomes" id="UP000030428">
    <property type="component" value="Unassembled WGS sequence"/>
</dbReference>
<keyword evidence="1" id="KW-0677">Repeat</keyword>
<name>A0A4E0RLN1_9GAMM</name>
<dbReference type="PANTHER" id="PTHR32305:SF15">
    <property type="entry name" value="PROTEIN RHSA-RELATED"/>
    <property type="match status" value="1"/>
</dbReference>